<sequence>MNSVSQTSGRSSPNSKRTPGRGMSALLLICGLAISGCASKSPLVVRPDPVRLSPPPAELMEPEQPNLRQRLQQLSGESPQTATGPSGN</sequence>
<organism evidence="2 3">
    <name type="scientific">Pseudomonas phage AN14</name>
    <dbReference type="NCBI Taxonomy" id="1868597"/>
    <lineage>
        <taxon>Viruses</taxon>
        <taxon>Duplodnaviria</taxon>
        <taxon>Heunggongvirae</taxon>
        <taxon>Uroviricota</taxon>
        <taxon>Caudoviricetes</taxon>
        <taxon>Mesyanzhinovviridae</taxon>
        <taxon>Rabinowitzvirinae</taxon>
        <taxon>Yuavirus</taxon>
        <taxon>Yuavirus M6</taxon>
        <taxon>Pseudomonas virus M6</taxon>
    </lineage>
</organism>
<protein>
    <submittedName>
        <fullName evidence="2">Rz1-like lysis protein</fullName>
    </submittedName>
</protein>
<dbReference type="EMBL" id="KX198613">
    <property type="protein sequence ID" value="ANO57419.2"/>
    <property type="molecule type" value="Genomic_DNA"/>
</dbReference>
<gene>
    <name evidence="2" type="ORF">AN14_67</name>
</gene>
<feature type="region of interest" description="Disordered" evidence="1">
    <location>
        <begin position="1"/>
        <end position="21"/>
    </location>
</feature>
<feature type="compositionally biased region" description="Polar residues" evidence="1">
    <location>
        <begin position="1"/>
        <end position="17"/>
    </location>
</feature>
<accession>A0A807CK57</accession>
<name>A0A807CK57_9CAUD</name>
<evidence type="ECO:0000256" key="1">
    <source>
        <dbReference type="SAM" id="MobiDB-lite"/>
    </source>
</evidence>
<evidence type="ECO:0000313" key="2">
    <source>
        <dbReference type="EMBL" id="ANO57419.2"/>
    </source>
</evidence>
<feature type="region of interest" description="Disordered" evidence="1">
    <location>
        <begin position="41"/>
        <end position="88"/>
    </location>
</feature>
<feature type="compositionally biased region" description="Polar residues" evidence="1">
    <location>
        <begin position="66"/>
        <end position="88"/>
    </location>
</feature>
<reference evidence="2 3" key="1">
    <citation type="submission" date="2016-05" db="EMBL/GenBank/DDBJ databases">
        <title>Characterization and complete genome sequence analysis of two novel Pseudomonas aeruginosa bacteriophages from the Lake Baikal.</title>
        <authorList>
            <person name="Kabilov M.R."/>
            <person name="Sykilinda N.N."/>
            <person name="Bondar A.A."/>
            <person name="Gorshkova A.S."/>
            <person name="Kurochkina L.P."/>
            <person name="Mesyanzhinov V.V."/>
            <person name="Drukker V.V."/>
            <person name="Miroshnikov K.A."/>
        </authorList>
    </citation>
    <scope>NUCLEOTIDE SEQUENCE [LARGE SCALE GENOMIC DNA]</scope>
</reference>
<proteinExistence type="predicted"/>
<dbReference type="Proteomes" id="UP000221861">
    <property type="component" value="Segment"/>
</dbReference>
<evidence type="ECO:0000313" key="3">
    <source>
        <dbReference type="Proteomes" id="UP000221861"/>
    </source>
</evidence>